<dbReference type="EMBL" id="VIWT01000001">
    <property type="protein sequence ID" value="TWF98678.1"/>
    <property type="molecule type" value="Genomic_DNA"/>
</dbReference>
<dbReference type="Proteomes" id="UP000317940">
    <property type="component" value="Unassembled WGS sequence"/>
</dbReference>
<dbReference type="AlphaFoldDB" id="A0A561UH34"/>
<keyword evidence="1" id="KW-0732">Signal</keyword>
<dbReference type="InterPro" id="IPR036366">
    <property type="entry name" value="PGBDSf"/>
</dbReference>
<keyword evidence="3" id="KW-1185">Reference proteome</keyword>
<evidence type="ECO:0000256" key="1">
    <source>
        <dbReference type="SAM" id="SignalP"/>
    </source>
</evidence>
<comment type="caution">
    <text evidence="2">The sequence shown here is derived from an EMBL/GenBank/DDBJ whole genome shotgun (WGS) entry which is preliminary data.</text>
</comment>
<dbReference type="Gene3D" id="1.10.101.10">
    <property type="entry name" value="PGBD-like superfamily/PGBD"/>
    <property type="match status" value="1"/>
</dbReference>
<proteinExistence type="predicted"/>
<organism evidence="2 3">
    <name type="scientific">Kitasatospora viridis</name>
    <dbReference type="NCBI Taxonomy" id="281105"/>
    <lineage>
        <taxon>Bacteria</taxon>
        <taxon>Bacillati</taxon>
        <taxon>Actinomycetota</taxon>
        <taxon>Actinomycetes</taxon>
        <taxon>Kitasatosporales</taxon>
        <taxon>Streptomycetaceae</taxon>
        <taxon>Kitasatospora</taxon>
    </lineage>
</organism>
<name>A0A561UH34_9ACTN</name>
<feature type="chain" id="PRO_5022047386" description="Peptidoglycan binding protein" evidence="1">
    <location>
        <begin position="30"/>
        <end position="137"/>
    </location>
</feature>
<gene>
    <name evidence="2" type="ORF">FHX73_112499</name>
</gene>
<accession>A0A561UH34</accession>
<evidence type="ECO:0008006" key="4">
    <source>
        <dbReference type="Google" id="ProtNLM"/>
    </source>
</evidence>
<reference evidence="2 3" key="1">
    <citation type="submission" date="2019-06" db="EMBL/GenBank/DDBJ databases">
        <title>Sequencing the genomes of 1000 actinobacteria strains.</title>
        <authorList>
            <person name="Klenk H.-P."/>
        </authorList>
    </citation>
    <scope>NUCLEOTIDE SEQUENCE [LARGE SCALE GENOMIC DNA]</scope>
    <source>
        <strain evidence="2 3">DSM 44826</strain>
    </source>
</reference>
<sequence>MLGKLKAKSALVVAAAGMAVVVGAGTASANPNASYIGYGYTTYGSGVWCVQHLINYMTNHPGYTPMLPGAVTLGEDNSFGPATQGMVELLQRSYNAQPGVAQLSVDGVVGPATGNVILNWAHQDPYQPYCQGYIPSS</sequence>
<evidence type="ECO:0000313" key="2">
    <source>
        <dbReference type="EMBL" id="TWF98678.1"/>
    </source>
</evidence>
<feature type="signal peptide" evidence="1">
    <location>
        <begin position="1"/>
        <end position="29"/>
    </location>
</feature>
<evidence type="ECO:0000313" key="3">
    <source>
        <dbReference type="Proteomes" id="UP000317940"/>
    </source>
</evidence>
<protein>
    <recommendedName>
        <fullName evidence="4">Peptidoglycan binding protein</fullName>
    </recommendedName>
</protein>